<dbReference type="GO" id="GO:0005509">
    <property type="term" value="F:calcium ion binding"/>
    <property type="evidence" value="ECO:0007669"/>
    <property type="project" value="InterPro"/>
</dbReference>
<dbReference type="InterPro" id="IPR018247">
    <property type="entry name" value="EF_Hand_1_Ca_BS"/>
</dbReference>
<dbReference type="FunFam" id="1.10.238.10:FF:000298">
    <property type="entry name" value="Calcium-binding protein CP1"/>
    <property type="match status" value="1"/>
</dbReference>
<organism evidence="4 5">
    <name type="scientific">Zizania palustris</name>
    <name type="common">Northern wild rice</name>
    <dbReference type="NCBI Taxonomy" id="103762"/>
    <lineage>
        <taxon>Eukaryota</taxon>
        <taxon>Viridiplantae</taxon>
        <taxon>Streptophyta</taxon>
        <taxon>Embryophyta</taxon>
        <taxon>Tracheophyta</taxon>
        <taxon>Spermatophyta</taxon>
        <taxon>Magnoliopsida</taxon>
        <taxon>Liliopsida</taxon>
        <taxon>Poales</taxon>
        <taxon>Poaceae</taxon>
        <taxon>BOP clade</taxon>
        <taxon>Oryzoideae</taxon>
        <taxon>Oryzeae</taxon>
        <taxon>Zizaniinae</taxon>
        <taxon>Zizania</taxon>
    </lineage>
</organism>
<proteinExistence type="predicted"/>
<evidence type="ECO:0000256" key="1">
    <source>
        <dbReference type="ARBA" id="ARBA00022737"/>
    </source>
</evidence>
<dbReference type="PROSITE" id="PS50222">
    <property type="entry name" value="EF_HAND_2"/>
    <property type="match status" value="3"/>
</dbReference>
<sequence length="174" mass="18656">MRPGGRYARFDVPACAAPGGLRPAFDVLDVDRDGRISREDLKSFYANAATSEAFDDDDISAMIAAADADRDGFVQYEEFERLLGRAADGPRCRSAMEDVLRMMDRDGDGKVGFDDLKAYLGWAGMPAADEEIRAMIRVAGGGGDIGDGCVGLEALAVVLGCSPSNWKTSSEILY</sequence>
<dbReference type="AlphaFoldDB" id="A0A8J5WTK0"/>
<dbReference type="OrthoDB" id="26525at2759"/>
<dbReference type="EMBL" id="JAAALK010000079">
    <property type="protein sequence ID" value="KAG8096240.1"/>
    <property type="molecule type" value="Genomic_DNA"/>
</dbReference>
<dbReference type="SMART" id="SM00054">
    <property type="entry name" value="EFh"/>
    <property type="match status" value="3"/>
</dbReference>
<evidence type="ECO:0000313" key="5">
    <source>
        <dbReference type="Proteomes" id="UP000729402"/>
    </source>
</evidence>
<dbReference type="InterPro" id="IPR050145">
    <property type="entry name" value="Centrin_CML-like"/>
</dbReference>
<dbReference type="CDD" id="cd00051">
    <property type="entry name" value="EFh"/>
    <property type="match status" value="2"/>
</dbReference>
<keyword evidence="5" id="KW-1185">Reference proteome</keyword>
<feature type="domain" description="EF-hand" evidence="3">
    <location>
        <begin position="24"/>
        <end position="51"/>
    </location>
</feature>
<gene>
    <name evidence="4" type="ORF">GUJ93_ZPchr0013g36440</name>
</gene>
<comment type="caution">
    <text evidence="4">The sequence shown here is derived from an EMBL/GenBank/DDBJ whole genome shotgun (WGS) entry which is preliminary data.</text>
</comment>
<evidence type="ECO:0000256" key="2">
    <source>
        <dbReference type="ARBA" id="ARBA00022837"/>
    </source>
</evidence>
<reference evidence="4" key="1">
    <citation type="journal article" date="2021" name="bioRxiv">
        <title>Whole Genome Assembly and Annotation of Northern Wild Rice, Zizania palustris L., Supports a Whole Genome Duplication in the Zizania Genus.</title>
        <authorList>
            <person name="Haas M."/>
            <person name="Kono T."/>
            <person name="Macchietto M."/>
            <person name="Millas R."/>
            <person name="McGilp L."/>
            <person name="Shao M."/>
            <person name="Duquette J."/>
            <person name="Hirsch C.N."/>
            <person name="Kimball J."/>
        </authorList>
    </citation>
    <scope>NUCLEOTIDE SEQUENCE</scope>
    <source>
        <tissue evidence="4">Fresh leaf tissue</tissue>
    </source>
</reference>
<dbReference type="PROSITE" id="PS00018">
    <property type="entry name" value="EF_HAND_1"/>
    <property type="match status" value="3"/>
</dbReference>
<name>A0A8J5WTK0_ZIZPA</name>
<dbReference type="Pfam" id="PF13499">
    <property type="entry name" value="EF-hand_7"/>
    <property type="match status" value="1"/>
</dbReference>
<dbReference type="Pfam" id="PF13202">
    <property type="entry name" value="EF-hand_5"/>
    <property type="match status" value="1"/>
</dbReference>
<protein>
    <recommendedName>
        <fullName evidence="3">EF-hand domain-containing protein</fullName>
    </recommendedName>
</protein>
<feature type="domain" description="EF-hand" evidence="3">
    <location>
        <begin position="91"/>
        <end position="126"/>
    </location>
</feature>
<dbReference type="Proteomes" id="UP000729402">
    <property type="component" value="Unassembled WGS sequence"/>
</dbReference>
<keyword evidence="1" id="KW-0677">Repeat</keyword>
<evidence type="ECO:0000313" key="4">
    <source>
        <dbReference type="EMBL" id="KAG8096240.1"/>
    </source>
</evidence>
<reference evidence="4" key="2">
    <citation type="submission" date="2021-02" db="EMBL/GenBank/DDBJ databases">
        <authorList>
            <person name="Kimball J.A."/>
            <person name="Haas M.W."/>
            <person name="Macchietto M."/>
            <person name="Kono T."/>
            <person name="Duquette J."/>
            <person name="Shao M."/>
        </authorList>
    </citation>
    <scope>NUCLEOTIDE SEQUENCE</scope>
    <source>
        <tissue evidence="4">Fresh leaf tissue</tissue>
    </source>
</reference>
<dbReference type="PANTHER" id="PTHR23050">
    <property type="entry name" value="CALCIUM BINDING PROTEIN"/>
    <property type="match status" value="1"/>
</dbReference>
<feature type="domain" description="EF-hand" evidence="3">
    <location>
        <begin position="54"/>
        <end position="89"/>
    </location>
</feature>
<keyword evidence="2" id="KW-0106">Calcium</keyword>
<evidence type="ECO:0000259" key="3">
    <source>
        <dbReference type="PROSITE" id="PS50222"/>
    </source>
</evidence>
<accession>A0A8J5WTK0</accession>
<dbReference type="InterPro" id="IPR002048">
    <property type="entry name" value="EF_hand_dom"/>
</dbReference>